<dbReference type="HOGENOM" id="CLU_008075_1_0_1"/>
<dbReference type="GeneID" id="25266342"/>
<protein>
    <submittedName>
        <fullName evidence="3">Uncharacterized protein</fullName>
    </submittedName>
</protein>
<evidence type="ECO:0000256" key="2">
    <source>
        <dbReference type="SAM" id="MobiDB-lite"/>
    </source>
</evidence>
<dbReference type="PANTHER" id="PTHR22767:SF3">
    <property type="entry name" value="N-ALPHA-ACETYLTRANSFERASE 25, NATB AUXILIARY SUBUNIT"/>
    <property type="match status" value="1"/>
</dbReference>
<dbReference type="Proteomes" id="UP000027361">
    <property type="component" value="Unassembled WGS sequence"/>
</dbReference>
<dbReference type="EMBL" id="JMSN01000007">
    <property type="protein sequence ID" value="KDN52740.1"/>
    <property type="molecule type" value="Genomic_DNA"/>
</dbReference>
<reference evidence="3 4" key="1">
    <citation type="submission" date="2014-05" db="EMBL/GenBank/DDBJ databases">
        <title>Draft genome sequence of a rare smut relative, Tilletiaria anomala UBC 951.</title>
        <authorList>
            <consortium name="DOE Joint Genome Institute"/>
            <person name="Toome M."/>
            <person name="Kuo A."/>
            <person name="Henrissat B."/>
            <person name="Lipzen A."/>
            <person name="Tritt A."/>
            <person name="Yoshinaga Y."/>
            <person name="Zane M."/>
            <person name="Barry K."/>
            <person name="Grigoriev I.V."/>
            <person name="Spatafora J.W."/>
            <person name="Aimea M.C."/>
        </authorList>
    </citation>
    <scope>NUCLEOTIDE SEQUENCE [LARGE SCALE GENOMIC DNA]</scope>
    <source>
        <strain evidence="3 4">UBC 951</strain>
    </source>
</reference>
<comment type="similarity">
    <text evidence="1">Belongs to the MDM20/NAA25 family.</text>
</comment>
<gene>
    <name evidence="3" type="ORF">K437DRAFT_272253</name>
</gene>
<comment type="caution">
    <text evidence="3">The sequence shown here is derived from an EMBL/GenBank/DDBJ whole genome shotgun (WGS) entry which is preliminary data.</text>
</comment>
<dbReference type="OrthoDB" id="1874341at2759"/>
<evidence type="ECO:0000313" key="4">
    <source>
        <dbReference type="Proteomes" id="UP000027361"/>
    </source>
</evidence>
<dbReference type="AlphaFoldDB" id="A0A066WQ38"/>
<feature type="compositionally biased region" description="Low complexity" evidence="2">
    <location>
        <begin position="441"/>
        <end position="450"/>
    </location>
</feature>
<feature type="compositionally biased region" description="Basic residues" evidence="2">
    <location>
        <begin position="453"/>
        <end position="464"/>
    </location>
</feature>
<feature type="region of interest" description="Disordered" evidence="2">
    <location>
        <begin position="424"/>
        <end position="464"/>
    </location>
</feature>
<dbReference type="InParanoid" id="A0A066WQ38"/>
<accession>A0A066WQ38</accession>
<evidence type="ECO:0000313" key="3">
    <source>
        <dbReference type="EMBL" id="KDN52740.1"/>
    </source>
</evidence>
<dbReference type="STRING" id="1037660.A0A066WQ38"/>
<dbReference type="RefSeq" id="XP_013245579.1">
    <property type="nucleotide sequence ID" value="XM_013390125.1"/>
</dbReference>
<evidence type="ECO:0000256" key="1">
    <source>
        <dbReference type="ARBA" id="ARBA00006298"/>
    </source>
</evidence>
<sequence>MESSSSNGRGGGKSRIELAAPASTPSHLLNVQQRQCQAIYANLDAGRPTGALRECQRILGDHLPTSNSDIAAKSDAKKNPLAAALKALALMRLRRDDEAISSALSQASAGLGTADHDVLLPLTAVLDRYGHRTVSADLLDTAAKLQPQDEQLCQKTFETLIVTREYQRAQQLAIRMYKTFSSAAGVPKGKRSWPPEMAKTVKGDPAGHYFWWSVVCYHLMHRDTSSPSAAVSLELAERMILKHTSVEAFFASLSSTSPVEPDMALFSYFDGSTSEVEQFHILLSTLTKQGKWREAFATLQSDAGRIHCGLNPLRDPKDVAPSYDTRTPVQGLVGNPDIKEIRQEVMRRLQLWKDIKEEAMLQVKQHGDRDWATLVRLVDAAFKQESGNGEREIEDGFHPVEETRLFLEEILPTYIAAVSTQLPTTGSSSSVVRQEDKEDASPAPSASSTAGSKNKKKRQAQNKKKAAAMKERALFLARLEIDRQARQAESSAAVLKDAAKHRLPILVHDYFDLFSSKRCAYEDLRPAVLTLSQDERTALTSSGGWVRAATSRSDLPFDDEKELTRYINAQKLRRLLRTYPTADATPEECRQMLEVETASAREYFEDYLRALPLGRDLPKTEMHPADDLAFLAGEALVSAWSLSLSLSATEGDALPPSAHLRHLYDAAELLTQALQHSPKGYVLRLLLIRICVLLGAWPLALEHFLQLGVKSVQQDSLTHWLFERCSAFASVISPNGSDLQATINKFMGIYNENKEDTPQMIFRAFHFHNYSRAEELLEFYECLDGSLMRQLFNTELMLCELSNKDIDGAKRLAATILAQGQGPSTISPVLHDQRDFNVFPSYMPADAPSIWELLGSGPRCNANFVWSIASAVQSPSGLTGETTTNLTSAEARFARRPTDGTSDWDRLLDQSTTPLELLHTAEFAFRASVLSGASGKSPLAEQLEDAKTSRFGSESTLHTPSWLSAALGGEQQWQTVRSRMLKEFRDVSAALRGRLSDRQV</sequence>
<dbReference type="InterPro" id="IPR019183">
    <property type="entry name" value="NAA25_NatB_aux_su"/>
</dbReference>
<dbReference type="GO" id="GO:0031416">
    <property type="term" value="C:NatB complex"/>
    <property type="evidence" value="ECO:0007669"/>
    <property type="project" value="TreeGrafter"/>
</dbReference>
<dbReference type="OMA" id="ELMLCEL"/>
<name>A0A066WQ38_TILAU</name>
<proteinExistence type="inferred from homology"/>
<dbReference type="Pfam" id="PF09797">
    <property type="entry name" value="NatB_MDM20"/>
    <property type="match status" value="1"/>
</dbReference>
<keyword evidence="4" id="KW-1185">Reference proteome</keyword>
<dbReference type="PANTHER" id="PTHR22767">
    <property type="entry name" value="N-TERMINAL ACETYLTRANSFERASE-RELATED"/>
    <property type="match status" value="1"/>
</dbReference>
<organism evidence="3 4">
    <name type="scientific">Tilletiaria anomala (strain ATCC 24038 / CBS 436.72 / UBC 951)</name>
    <dbReference type="NCBI Taxonomy" id="1037660"/>
    <lineage>
        <taxon>Eukaryota</taxon>
        <taxon>Fungi</taxon>
        <taxon>Dikarya</taxon>
        <taxon>Basidiomycota</taxon>
        <taxon>Ustilaginomycotina</taxon>
        <taxon>Exobasidiomycetes</taxon>
        <taxon>Georgefischeriales</taxon>
        <taxon>Tilletiariaceae</taxon>
        <taxon>Tilletiaria</taxon>
    </lineage>
</organism>